<dbReference type="AlphaFoldDB" id="A0A150ME67"/>
<organism evidence="2 3">
    <name type="scientific">Caldibacillus debilis</name>
    <dbReference type="NCBI Taxonomy" id="301148"/>
    <lineage>
        <taxon>Bacteria</taxon>
        <taxon>Bacillati</taxon>
        <taxon>Bacillota</taxon>
        <taxon>Bacilli</taxon>
        <taxon>Bacillales</taxon>
        <taxon>Bacillaceae</taxon>
        <taxon>Caldibacillus</taxon>
    </lineage>
</organism>
<sequence>MLHPLFFGMASSPSGKGEMIFRFRRRPDDRAGKAGKTNSILIGKSRIMKRKFFNKSRIEKREPSHRGRPARNPPLPGGMNPLGARDLPAARKIGMERARIGAPSRVPRFIGCQENR</sequence>
<feature type="region of interest" description="Disordered" evidence="1">
    <location>
        <begin position="54"/>
        <end position="85"/>
    </location>
</feature>
<evidence type="ECO:0000313" key="3">
    <source>
        <dbReference type="Proteomes" id="UP000075683"/>
    </source>
</evidence>
<gene>
    <name evidence="2" type="ORF">B4135_1181</name>
</gene>
<reference evidence="2 3" key="1">
    <citation type="submission" date="2016-01" db="EMBL/GenBank/DDBJ databases">
        <title>Draft Genome Sequences of Seven Thermophilic Sporeformers Isolated from Foods.</title>
        <authorList>
            <person name="Berendsen E.M."/>
            <person name="Wells-Bennik M.H."/>
            <person name="Krawcyk A.O."/>
            <person name="De Jong A."/>
            <person name="Holsappel S."/>
            <person name="Eijlander R.T."/>
            <person name="Kuipers O.P."/>
        </authorList>
    </citation>
    <scope>NUCLEOTIDE SEQUENCE [LARGE SCALE GENOMIC DNA]</scope>
    <source>
        <strain evidence="2 3">B4135</strain>
    </source>
</reference>
<dbReference type="STRING" id="301148.B4135_1181"/>
<dbReference type="Proteomes" id="UP000075683">
    <property type="component" value="Unassembled WGS sequence"/>
</dbReference>
<name>A0A150ME67_9BACI</name>
<evidence type="ECO:0000256" key="1">
    <source>
        <dbReference type="SAM" id="MobiDB-lite"/>
    </source>
</evidence>
<dbReference type="EMBL" id="LQYT01000009">
    <property type="protein sequence ID" value="KYD22698.1"/>
    <property type="molecule type" value="Genomic_DNA"/>
</dbReference>
<evidence type="ECO:0000313" key="2">
    <source>
        <dbReference type="EMBL" id="KYD22698.1"/>
    </source>
</evidence>
<comment type="caution">
    <text evidence="2">The sequence shown here is derived from an EMBL/GenBank/DDBJ whole genome shotgun (WGS) entry which is preliminary data.</text>
</comment>
<protein>
    <submittedName>
        <fullName evidence="2">Uncharacterized protein</fullName>
    </submittedName>
</protein>
<accession>A0A150ME67</accession>
<feature type="compositionally biased region" description="Basic and acidic residues" evidence="1">
    <location>
        <begin position="56"/>
        <end position="65"/>
    </location>
</feature>
<proteinExistence type="predicted"/>